<sequence length="178" mass="20588">MTLLLTAALDLGSGRPDPYTSQSFWWTDEDMSNGEPLLLDKRSCIFAQVWCQMKGRPTEFAALSSADISYFSYLGLDSNVLYMSRGYRREDHILVVMHSFIMMASGITSQLQTHFENDLPAAQKLWEEVPDDVRRWKTQQDCPNMPDQRIYGFRESTMYHFWTVLRQGGRSDQIPDLA</sequence>
<keyword evidence="2" id="KW-1185">Reference proteome</keyword>
<reference evidence="1 2" key="1">
    <citation type="journal article" date="2015" name="Fungal Genet. Biol.">
        <title>Evolution of novel wood decay mechanisms in Agaricales revealed by the genome sequences of Fistulina hepatica and Cylindrobasidium torrendii.</title>
        <authorList>
            <person name="Floudas D."/>
            <person name="Held B.W."/>
            <person name="Riley R."/>
            <person name="Nagy L.G."/>
            <person name="Koehler G."/>
            <person name="Ransdell A.S."/>
            <person name="Younus H."/>
            <person name="Chow J."/>
            <person name="Chiniquy J."/>
            <person name="Lipzen A."/>
            <person name="Tritt A."/>
            <person name="Sun H."/>
            <person name="Haridas S."/>
            <person name="LaButti K."/>
            <person name="Ohm R.A."/>
            <person name="Kues U."/>
            <person name="Blanchette R.A."/>
            <person name="Grigoriev I.V."/>
            <person name="Minto R.E."/>
            <person name="Hibbett D.S."/>
        </authorList>
    </citation>
    <scope>NUCLEOTIDE SEQUENCE [LARGE SCALE GENOMIC DNA]</scope>
    <source>
        <strain evidence="1 2">ATCC 64428</strain>
    </source>
</reference>
<dbReference type="Proteomes" id="UP000054144">
    <property type="component" value="Unassembled WGS sequence"/>
</dbReference>
<name>A0A0D7A418_9AGAR</name>
<gene>
    <name evidence="1" type="ORF">FISHEDRAFT_60959</name>
</gene>
<proteinExistence type="predicted"/>
<dbReference type="EMBL" id="KN882047">
    <property type="protein sequence ID" value="KIY45543.1"/>
    <property type="molecule type" value="Genomic_DNA"/>
</dbReference>
<evidence type="ECO:0000313" key="2">
    <source>
        <dbReference type="Proteomes" id="UP000054144"/>
    </source>
</evidence>
<accession>A0A0D7A418</accession>
<dbReference type="AlphaFoldDB" id="A0A0D7A418"/>
<organism evidence="1 2">
    <name type="scientific">Fistulina hepatica ATCC 64428</name>
    <dbReference type="NCBI Taxonomy" id="1128425"/>
    <lineage>
        <taxon>Eukaryota</taxon>
        <taxon>Fungi</taxon>
        <taxon>Dikarya</taxon>
        <taxon>Basidiomycota</taxon>
        <taxon>Agaricomycotina</taxon>
        <taxon>Agaricomycetes</taxon>
        <taxon>Agaricomycetidae</taxon>
        <taxon>Agaricales</taxon>
        <taxon>Fistulinaceae</taxon>
        <taxon>Fistulina</taxon>
    </lineage>
</organism>
<dbReference type="OrthoDB" id="3020988at2759"/>
<evidence type="ECO:0000313" key="1">
    <source>
        <dbReference type="EMBL" id="KIY45543.1"/>
    </source>
</evidence>
<protein>
    <submittedName>
        <fullName evidence="1">Uncharacterized protein</fullName>
    </submittedName>
</protein>